<name>A0AC34QA87_9BILA</name>
<dbReference type="Proteomes" id="UP000887576">
    <property type="component" value="Unplaced"/>
</dbReference>
<accession>A0AC34QA87</accession>
<protein>
    <submittedName>
        <fullName evidence="2">Receptor L-domain domain-containing protein</fullName>
    </submittedName>
</protein>
<sequence length="206" mass="23322">MLLGDAVTAKFGDLLFYAENVYAGFISSIIPLKLSKRGNEVNLVLRQVIVGNLILDNIPGDLWQNGRTVQPWIVYEVTGYVHLKNINFNLDLRNLAVIHGEELEPETGAALLIEDSDMQYFDVPMLQVIKHGKVVIRNCKNLCYWNPNEKNGVDYERLVRPEPNSKTKDEINSRISILNSFGNCGGELSSCGNNQRCFWRNILQIP</sequence>
<evidence type="ECO:0000313" key="1">
    <source>
        <dbReference type="Proteomes" id="UP000887576"/>
    </source>
</evidence>
<dbReference type="WBParaSite" id="JU765_v2.g14350.t1">
    <property type="protein sequence ID" value="JU765_v2.g14350.t1"/>
    <property type="gene ID" value="JU765_v2.g14350"/>
</dbReference>
<organism evidence="1 2">
    <name type="scientific">Panagrolaimus sp. JU765</name>
    <dbReference type="NCBI Taxonomy" id="591449"/>
    <lineage>
        <taxon>Eukaryota</taxon>
        <taxon>Metazoa</taxon>
        <taxon>Ecdysozoa</taxon>
        <taxon>Nematoda</taxon>
        <taxon>Chromadorea</taxon>
        <taxon>Rhabditida</taxon>
        <taxon>Tylenchina</taxon>
        <taxon>Panagrolaimomorpha</taxon>
        <taxon>Panagrolaimoidea</taxon>
        <taxon>Panagrolaimidae</taxon>
        <taxon>Panagrolaimus</taxon>
    </lineage>
</organism>
<evidence type="ECO:0000313" key="2">
    <source>
        <dbReference type="WBParaSite" id="JU765_v2.g14350.t1"/>
    </source>
</evidence>
<reference evidence="2" key="1">
    <citation type="submission" date="2022-11" db="UniProtKB">
        <authorList>
            <consortium name="WormBaseParasite"/>
        </authorList>
    </citation>
    <scope>IDENTIFICATION</scope>
</reference>
<proteinExistence type="predicted"/>